<comment type="caution">
    <text evidence="2">The sequence shown here is derived from an EMBL/GenBank/DDBJ whole genome shotgun (WGS) entry which is preliminary data.</text>
</comment>
<keyword evidence="3" id="KW-1185">Reference proteome</keyword>
<name>A0ABS3YNY2_9BACT</name>
<dbReference type="InterPro" id="IPR029063">
    <property type="entry name" value="SAM-dependent_MTases_sf"/>
</dbReference>
<gene>
    <name evidence="2" type="ORF">J7I42_01840</name>
</gene>
<dbReference type="RefSeq" id="WP_209137066.1">
    <property type="nucleotide sequence ID" value="NZ_JAGHKO010000001.1"/>
</dbReference>
<accession>A0ABS3YNY2</accession>
<dbReference type="GO" id="GO:0032259">
    <property type="term" value="P:methylation"/>
    <property type="evidence" value="ECO:0007669"/>
    <property type="project" value="UniProtKB-KW"/>
</dbReference>
<dbReference type="SUPFAM" id="SSF53335">
    <property type="entry name" value="S-adenosyl-L-methionine-dependent methyltransferases"/>
    <property type="match status" value="1"/>
</dbReference>
<protein>
    <submittedName>
        <fullName evidence="2">Methyltransferase domain-containing protein</fullName>
    </submittedName>
</protein>
<dbReference type="EMBL" id="JAGHKO010000001">
    <property type="protein sequence ID" value="MBO9198986.1"/>
    <property type="molecule type" value="Genomic_DNA"/>
</dbReference>
<dbReference type="CDD" id="cd02440">
    <property type="entry name" value="AdoMet_MTases"/>
    <property type="match status" value="1"/>
</dbReference>
<sequence length="241" mass="27746">MNFRHRSYQSELLDRPDIPFDDIERNMQELNFINTWLGGHAITLNGVAALVKAKGPTSATEAFPQAVTICEIGCGGGDNLMAIKKWCEKRNIPVAFIGIDINPHCIEVAARRLFSNIQLITADYKEVELETPPDIIFSSLFCHHFSDREMVKQLQWMKTNARLGFFINDLHRHKVAYYSIKVLTNLFSKSYLVKHDAPLSVARGFTKDEWLQFFNIAGISDYSIKWKWAFRWLIVSKNKCD</sequence>
<proteinExistence type="predicted"/>
<dbReference type="InterPro" id="IPR041698">
    <property type="entry name" value="Methyltransf_25"/>
</dbReference>
<evidence type="ECO:0000313" key="2">
    <source>
        <dbReference type="EMBL" id="MBO9198986.1"/>
    </source>
</evidence>
<evidence type="ECO:0000313" key="3">
    <source>
        <dbReference type="Proteomes" id="UP000677244"/>
    </source>
</evidence>
<dbReference type="Gene3D" id="3.40.50.150">
    <property type="entry name" value="Vaccinia Virus protein VP39"/>
    <property type="match status" value="1"/>
</dbReference>
<evidence type="ECO:0000259" key="1">
    <source>
        <dbReference type="Pfam" id="PF13649"/>
    </source>
</evidence>
<organism evidence="2 3">
    <name type="scientific">Niastella soli</name>
    <dbReference type="NCBI Taxonomy" id="2821487"/>
    <lineage>
        <taxon>Bacteria</taxon>
        <taxon>Pseudomonadati</taxon>
        <taxon>Bacteroidota</taxon>
        <taxon>Chitinophagia</taxon>
        <taxon>Chitinophagales</taxon>
        <taxon>Chitinophagaceae</taxon>
        <taxon>Niastella</taxon>
    </lineage>
</organism>
<dbReference type="Proteomes" id="UP000677244">
    <property type="component" value="Unassembled WGS sequence"/>
</dbReference>
<keyword evidence="2" id="KW-0808">Transferase</keyword>
<feature type="domain" description="Methyltransferase" evidence="1">
    <location>
        <begin position="69"/>
        <end position="157"/>
    </location>
</feature>
<dbReference type="Pfam" id="PF13649">
    <property type="entry name" value="Methyltransf_25"/>
    <property type="match status" value="1"/>
</dbReference>
<dbReference type="GO" id="GO:0008168">
    <property type="term" value="F:methyltransferase activity"/>
    <property type="evidence" value="ECO:0007669"/>
    <property type="project" value="UniProtKB-KW"/>
</dbReference>
<keyword evidence="2" id="KW-0489">Methyltransferase</keyword>
<reference evidence="2 3" key="1">
    <citation type="submission" date="2021-03" db="EMBL/GenBank/DDBJ databases">
        <title>Assistant Professor.</title>
        <authorList>
            <person name="Huq M.A."/>
        </authorList>
    </citation>
    <scope>NUCLEOTIDE SEQUENCE [LARGE SCALE GENOMIC DNA]</scope>
    <source>
        <strain evidence="2 3">MAH-29</strain>
    </source>
</reference>